<evidence type="ECO:0000313" key="3">
    <source>
        <dbReference type="Proteomes" id="UP000319514"/>
    </source>
</evidence>
<evidence type="ECO:0000313" key="2">
    <source>
        <dbReference type="EMBL" id="TQL57014.1"/>
    </source>
</evidence>
<proteinExistence type="predicted"/>
<dbReference type="InterPro" id="IPR029442">
    <property type="entry name" value="GyrI-like"/>
</dbReference>
<comment type="caution">
    <text evidence="2">The sequence shown here is derived from an EMBL/GenBank/DDBJ whole genome shotgun (WGS) entry which is preliminary data.</text>
</comment>
<dbReference type="OrthoDB" id="795001at2"/>
<sequence length="157" mass="16535">MGYEIDLVHLPAQPAAVVRARVGHDGIGDFLGQAFGEVMSSVGEQGLRPTGPPFGRYRPTEDGGWDVEAGFPVSAEPTETGRVQAATLPAGSAAHTTHVGDYGNLGAAYRAVADWIVAKGMAPSGDPWECYLDEPGVTNPRTEVYFPCVPRALAPQD</sequence>
<dbReference type="EMBL" id="VFOQ01000002">
    <property type="protein sequence ID" value="TQL57014.1"/>
    <property type="molecule type" value="Genomic_DNA"/>
</dbReference>
<gene>
    <name evidence="2" type="ORF">FB474_3783</name>
</gene>
<dbReference type="Pfam" id="PF06445">
    <property type="entry name" value="GyrI-like"/>
    <property type="match status" value="1"/>
</dbReference>
<accession>A0A542Z9J6</accession>
<dbReference type="RefSeq" id="WP_141790357.1">
    <property type="nucleotide sequence ID" value="NZ_BAAAKX010000019.1"/>
</dbReference>
<dbReference type="AlphaFoldDB" id="A0A542Z9J6"/>
<dbReference type="SUPFAM" id="SSF55136">
    <property type="entry name" value="Probable bacterial effector-binding domain"/>
    <property type="match status" value="1"/>
</dbReference>
<reference evidence="2 3" key="1">
    <citation type="submission" date="2019-06" db="EMBL/GenBank/DDBJ databases">
        <title>Sequencing the genomes of 1000 actinobacteria strains.</title>
        <authorList>
            <person name="Klenk H.-P."/>
        </authorList>
    </citation>
    <scope>NUCLEOTIDE SEQUENCE [LARGE SCALE GENOMIC DNA]</scope>
    <source>
        <strain evidence="2 3">DSM 18082</strain>
    </source>
</reference>
<dbReference type="Proteomes" id="UP000319514">
    <property type="component" value="Unassembled WGS sequence"/>
</dbReference>
<dbReference type="InterPro" id="IPR011256">
    <property type="entry name" value="Reg_factor_effector_dom_sf"/>
</dbReference>
<dbReference type="InterPro" id="IPR010499">
    <property type="entry name" value="AraC_E-bd"/>
</dbReference>
<organism evidence="2 3">
    <name type="scientific">Oryzihumus leptocrescens</name>
    <dbReference type="NCBI Taxonomy" id="297536"/>
    <lineage>
        <taxon>Bacteria</taxon>
        <taxon>Bacillati</taxon>
        <taxon>Actinomycetota</taxon>
        <taxon>Actinomycetes</taxon>
        <taxon>Micrococcales</taxon>
        <taxon>Intrasporangiaceae</taxon>
        <taxon>Oryzihumus</taxon>
    </lineage>
</organism>
<evidence type="ECO:0000259" key="1">
    <source>
        <dbReference type="SMART" id="SM00871"/>
    </source>
</evidence>
<feature type="domain" description="AraC effector-binding" evidence="1">
    <location>
        <begin position="3"/>
        <end position="149"/>
    </location>
</feature>
<dbReference type="Gene3D" id="3.20.80.10">
    <property type="entry name" value="Regulatory factor, effector binding domain"/>
    <property type="match status" value="1"/>
</dbReference>
<name>A0A542Z9J6_9MICO</name>
<protein>
    <submittedName>
        <fullName evidence="2">Effector-binding domain-containing protein</fullName>
    </submittedName>
</protein>
<dbReference type="SMART" id="SM00871">
    <property type="entry name" value="AraC_E_bind"/>
    <property type="match status" value="1"/>
</dbReference>
<keyword evidence="3" id="KW-1185">Reference proteome</keyword>